<evidence type="ECO:0000256" key="1">
    <source>
        <dbReference type="ARBA" id="ARBA00023015"/>
    </source>
</evidence>
<evidence type="ECO:0000256" key="2">
    <source>
        <dbReference type="ARBA" id="ARBA00023125"/>
    </source>
</evidence>
<dbReference type="PANTHER" id="PTHR30136:SF35">
    <property type="entry name" value="HTH-TYPE TRANSCRIPTIONAL REGULATOR RV1719"/>
    <property type="match status" value="1"/>
</dbReference>
<proteinExistence type="predicted"/>
<keyword evidence="1" id="KW-0805">Transcription regulation</keyword>
<keyword evidence="2" id="KW-0238">DNA-binding</keyword>
<gene>
    <name evidence="7" type="ORF">C484_14150</name>
</gene>
<evidence type="ECO:0000256" key="4">
    <source>
        <dbReference type="SAM" id="MobiDB-lite"/>
    </source>
</evidence>
<dbReference type="GO" id="GO:0045892">
    <property type="term" value="P:negative regulation of DNA-templated transcription"/>
    <property type="evidence" value="ECO:0007669"/>
    <property type="project" value="TreeGrafter"/>
</dbReference>
<dbReference type="EMBL" id="AOIL01000049">
    <property type="protein sequence ID" value="ELY89441.1"/>
    <property type="molecule type" value="Genomic_DNA"/>
</dbReference>
<feature type="domain" description="IclR-ED" evidence="6">
    <location>
        <begin position="82"/>
        <end position="262"/>
    </location>
</feature>
<sequence length="263" mass="29483">MPRNTLDMSRDRGRGKRDDAGVSTTRKTFAILETLADADGVTITELTRRTEFTKSTVYRHLTTLVDLGYVIERDGAYDIGFRFLEISEQARTRRRGYTAAKRSVFELGKETDERAVFIVEEEYEGVYVHRYGSLSDTMIGKRRPLHSLASGKVILSEWDDDTVADFVATAGLDAITDNTITDPDTLAAELEQIRDRGYAVNNEEHMDGLRSVAVPVYTPADDLLGALSVFGPTSRFTDEYVHDDLPNRLRDKAGEIRVTLAYG</sequence>
<dbReference type="GO" id="GO:0003677">
    <property type="term" value="F:DNA binding"/>
    <property type="evidence" value="ECO:0007669"/>
    <property type="project" value="UniProtKB-KW"/>
</dbReference>
<dbReference type="InterPro" id="IPR005471">
    <property type="entry name" value="Tscrpt_reg_IclR_N"/>
</dbReference>
<dbReference type="SMART" id="SM00346">
    <property type="entry name" value="HTH_ICLR"/>
    <property type="match status" value="1"/>
</dbReference>
<dbReference type="InterPro" id="IPR050707">
    <property type="entry name" value="HTH_MetabolicPath_Reg"/>
</dbReference>
<evidence type="ECO:0000313" key="8">
    <source>
        <dbReference type="Proteomes" id="UP000011648"/>
    </source>
</evidence>
<dbReference type="RefSeq" id="WP_006826516.1">
    <property type="nucleotide sequence ID" value="NZ_AOIL01000049.1"/>
</dbReference>
<dbReference type="STRING" id="1230458.C484_14150"/>
<dbReference type="Gene3D" id="1.10.10.10">
    <property type="entry name" value="Winged helix-like DNA-binding domain superfamily/Winged helix DNA-binding domain"/>
    <property type="match status" value="1"/>
</dbReference>
<dbReference type="InterPro" id="IPR036388">
    <property type="entry name" value="WH-like_DNA-bd_sf"/>
</dbReference>
<dbReference type="Proteomes" id="UP000011648">
    <property type="component" value="Unassembled WGS sequence"/>
</dbReference>
<evidence type="ECO:0000313" key="7">
    <source>
        <dbReference type="EMBL" id="ELY89441.1"/>
    </source>
</evidence>
<protein>
    <submittedName>
        <fullName evidence="7">IclR family transcriptional regulator</fullName>
    </submittedName>
</protein>
<reference evidence="7 8" key="1">
    <citation type="journal article" date="2014" name="PLoS Genet.">
        <title>Phylogenetically driven sequencing of extremely halophilic archaea reveals strategies for static and dynamic osmo-response.</title>
        <authorList>
            <person name="Becker E.A."/>
            <person name="Seitzer P.M."/>
            <person name="Tritt A."/>
            <person name="Larsen D."/>
            <person name="Krusor M."/>
            <person name="Yao A.I."/>
            <person name="Wu D."/>
            <person name="Madern D."/>
            <person name="Eisen J.A."/>
            <person name="Darling A.E."/>
            <person name="Facciotti M.T."/>
        </authorList>
    </citation>
    <scope>NUCLEOTIDE SEQUENCE [LARGE SCALE GENOMIC DNA]</scope>
    <source>
        <strain evidence="7 8">DSM 12281</strain>
    </source>
</reference>
<dbReference type="Gene3D" id="3.30.450.40">
    <property type="match status" value="1"/>
</dbReference>
<evidence type="ECO:0000259" key="6">
    <source>
        <dbReference type="PROSITE" id="PS51078"/>
    </source>
</evidence>
<dbReference type="InterPro" id="IPR014757">
    <property type="entry name" value="Tscrpt_reg_IclR_C"/>
</dbReference>
<dbReference type="AlphaFoldDB" id="L9ZTN2"/>
<dbReference type="InterPro" id="IPR029016">
    <property type="entry name" value="GAF-like_dom_sf"/>
</dbReference>
<dbReference type="SUPFAM" id="SSF46785">
    <property type="entry name" value="Winged helix' DNA-binding domain"/>
    <property type="match status" value="1"/>
</dbReference>
<dbReference type="InterPro" id="IPR036390">
    <property type="entry name" value="WH_DNA-bd_sf"/>
</dbReference>
<comment type="caution">
    <text evidence="7">The sequence shown here is derived from an EMBL/GenBank/DDBJ whole genome shotgun (WGS) entry which is preliminary data.</text>
</comment>
<organism evidence="7 8">
    <name type="scientific">Natrialba taiwanensis DSM 12281</name>
    <dbReference type="NCBI Taxonomy" id="1230458"/>
    <lineage>
        <taxon>Archaea</taxon>
        <taxon>Methanobacteriati</taxon>
        <taxon>Methanobacteriota</taxon>
        <taxon>Stenosarchaea group</taxon>
        <taxon>Halobacteria</taxon>
        <taxon>Halobacteriales</taxon>
        <taxon>Natrialbaceae</taxon>
        <taxon>Natrialba</taxon>
    </lineage>
</organism>
<dbReference type="Pfam" id="PF01614">
    <property type="entry name" value="IclR_C"/>
    <property type="match status" value="1"/>
</dbReference>
<keyword evidence="8" id="KW-1185">Reference proteome</keyword>
<feature type="region of interest" description="Disordered" evidence="4">
    <location>
        <begin position="1"/>
        <end position="22"/>
    </location>
</feature>
<accession>L9ZTN2</accession>
<evidence type="ECO:0000256" key="3">
    <source>
        <dbReference type="ARBA" id="ARBA00023163"/>
    </source>
</evidence>
<feature type="compositionally biased region" description="Basic and acidic residues" evidence="4">
    <location>
        <begin position="8"/>
        <end position="20"/>
    </location>
</feature>
<dbReference type="PATRIC" id="fig|1230458.4.peg.2859"/>
<name>L9ZTN2_9EURY</name>
<keyword evidence="3" id="KW-0804">Transcription</keyword>
<dbReference type="Pfam" id="PF09339">
    <property type="entry name" value="HTH_IclR"/>
    <property type="match status" value="1"/>
</dbReference>
<dbReference type="PROSITE" id="PS51078">
    <property type="entry name" value="ICLR_ED"/>
    <property type="match status" value="1"/>
</dbReference>
<evidence type="ECO:0000259" key="5">
    <source>
        <dbReference type="PROSITE" id="PS51077"/>
    </source>
</evidence>
<dbReference type="OrthoDB" id="14763at2157"/>
<dbReference type="CDD" id="cd00090">
    <property type="entry name" value="HTH_ARSR"/>
    <property type="match status" value="1"/>
</dbReference>
<dbReference type="PROSITE" id="PS51077">
    <property type="entry name" value="HTH_ICLR"/>
    <property type="match status" value="1"/>
</dbReference>
<dbReference type="SUPFAM" id="SSF55781">
    <property type="entry name" value="GAF domain-like"/>
    <property type="match status" value="1"/>
</dbReference>
<dbReference type="InterPro" id="IPR011991">
    <property type="entry name" value="ArsR-like_HTH"/>
</dbReference>
<dbReference type="PANTHER" id="PTHR30136">
    <property type="entry name" value="HELIX-TURN-HELIX TRANSCRIPTIONAL REGULATOR, ICLR FAMILY"/>
    <property type="match status" value="1"/>
</dbReference>
<dbReference type="GO" id="GO:0003700">
    <property type="term" value="F:DNA-binding transcription factor activity"/>
    <property type="evidence" value="ECO:0007669"/>
    <property type="project" value="TreeGrafter"/>
</dbReference>
<feature type="domain" description="HTH iclR-type" evidence="5">
    <location>
        <begin position="22"/>
        <end position="81"/>
    </location>
</feature>